<proteinExistence type="inferred from homology"/>
<dbReference type="PANTHER" id="PTHR30349:SF41">
    <property type="entry name" value="INTEGRASE_RECOMBINASE PROTEIN MJ0367-RELATED"/>
    <property type="match status" value="1"/>
</dbReference>
<dbReference type="PROSITE" id="PS51900">
    <property type="entry name" value="CB"/>
    <property type="match status" value="1"/>
</dbReference>
<dbReference type="EMBL" id="JENW01000167">
    <property type="protein sequence ID" value="KEI11487.1"/>
    <property type="molecule type" value="Genomic_DNA"/>
</dbReference>
<keyword evidence="5" id="KW-0233">DNA recombination</keyword>
<dbReference type="PANTHER" id="PTHR30349">
    <property type="entry name" value="PHAGE INTEGRASE-RELATED"/>
    <property type="match status" value="1"/>
</dbReference>
<keyword evidence="4 6" id="KW-0238">DNA-binding</keyword>
<evidence type="ECO:0000259" key="7">
    <source>
        <dbReference type="PROSITE" id="PS51898"/>
    </source>
</evidence>
<evidence type="ECO:0000256" key="3">
    <source>
        <dbReference type="ARBA" id="ARBA00022908"/>
    </source>
</evidence>
<dbReference type="InterPro" id="IPR013762">
    <property type="entry name" value="Integrase-like_cat_sf"/>
</dbReference>
<dbReference type="InterPro" id="IPR050090">
    <property type="entry name" value="Tyrosine_recombinase_XerCD"/>
</dbReference>
<comment type="function">
    <text evidence="1">Site-specific tyrosine recombinase, which acts by catalyzing the cutting and rejoining of the recombining DNA molecules.</text>
</comment>
<dbReference type="Proteomes" id="UP000027770">
    <property type="component" value="Plasmid p2Cn27606"/>
</dbReference>
<evidence type="ECO:0000259" key="8">
    <source>
        <dbReference type="PROSITE" id="PS51900"/>
    </source>
</evidence>
<gene>
    <name evidence="9" type="ORF">Z959_p0053</name>
</gene>
<feature type="domain" description="Tyr recombinase" evidence="7">
    <location>
        <begin position="110"/>
        <end position="281"/>
    </location>
</feature>
<reference evidence="10" key="1">
    <citation type="journal article" date="2014" name="PLoS ONE">
        <title>Plasmidome interchange between Clostridium botulinum, Clostridium novyi and Clostridium haemolyticum converts strains of independent lineages into distinctly different pathogens.</title>
        <authorList>
            <person name="Skarin H."/>
            <person name="Segerman B."/>
        </authorList>
    </citation>
    <scope>NUCLEOTIDE SEQUENCE [LARGE SCALE GENOMIC DNA]</scope>
    <source>
        <strain evidence="10">ATCC 27606</strain>
    </source>
</reference>
<dbReference type="InterPro" id="IPR002104">
    <property type="entry name" value="Integrase_catalytic"/>
</dbReference>
<keyword evidence="10" id="KW-1185">Reference proteome</keyword>
<evidence type="ECO:0000313" key="10">
    <source>
        <dbReference type="Proteomes" id="UP000027770"/>
    </source>
</evidence>
<dbReference type="InterPro" id="IPR044068">
    <property type="entry name" value="CB"/>
</dbReference>
<evidence type="ECO:0000256" key="1">
    <source>
        <dbReference type="ARBA" id="ARBA00003283"/>
    </source>
</evidence>
<dbReference type="InterPro" id="IPR011010">
    <property type="entry name" value="DNA_brk_join_enz"/>
</dbReference>
<dbReference type="InterPro" id="IPR010998">
    <property type="entry name" value="Integrase_recombinase_N"/>
</dbReference>
<name>A0AA40IRJ8_CLONO</name>
<protein>
    <submittedName>
        <fullName evidence="9">Phage integrase family protein</fullName>
    </submittedName>
</protein>
<keyword evidence="9" id="KW-0614">Plasmid</keyword>
<dbReference type="GO" id="GO:0003677">
    <property type="term" value="F:DNA binding"/>
    <property type="evidence" value="ECO:0007669"/>
    <property type="project" value="UniProtKB-UniRule"/>
</dbReference>
<dbReference type="GO" id="GO:0015074">
    <property type="term" value="P:DNA integration"/>
    <property type="evidence" value="ECO:0007669"/>
    <property type="project" value="UniProtKB-KW"/>
</dbReference>
<dbReference type="Gene3D" id="1.10.150.130">
    <property type="match status" value="1"/>
</dbReference>
<comment type="similarity">
    <text evidence="2">Belongs to the 'phage' integrase family.</text>
</comment>
<evidence type="ECO:0000256" key="5">
    <source>
        <dbReference type="ARBA" id="ARBA00023172"/>
    </source>
</evidence>
<geneLocation type="plasmid" evidence="9 10">
    <name>p2Cn27606</name>
</geneLocation>
<comment type="caution">
    <text evidence="9">The sequence shown here is derived from an EMBL/GenBank/DDBJ whole genome shotgun (WGS) entry which is preliminary data.</text>
</comment>
<organism evidence="9 10">
    <name type="scientific">Clostridium novyi B str. ATCC 27606</name>
    <dbReference type="NCBI Taxonomy" id="1443123"/>
    <lineage>
        <taxon>Bacteria</taxon>
        <taxon>Bacillati</taxon>
        <taxon>Bacillota</taxon>
        <taxon>Clostridia</taxon>
        <taxon>Eubacteriales</taxon>
        <taxon>Clostridiaceae</taxon>
        <taxon>Clostridium</taxon>
    </lineage>
</organism>
<dbReference type="InterPro" id="IPR004107">
    <property type="entry name" value="Integrase_SAM-like_N"/>
</dbReference>
<feature type="domain" description="Core-binding (CB)" evidence="8">
    <location>
        <begin position="8"/>
        <end position="87"/>
    </location>
</feature>
<evidence type="ECO:0000256" key="2">
    <source>
        <dbReference type="ARBA" id="ARBA00008857"/>
    </source>
</evidence>
<dbReference type="GO" id="GO:0006310">
    <property type="term" value="P:DNA recombination"/>
    <property type="evidence" value="ECO:0007669"/>
    <property type="project" value="UniProtKB-KW"/>
</dbReference>
<evidence type="ECO:0000256" key="6">
    <source>
        <dbReference type="PROSITE-ProRule" id="PRU01248"/>
    </source>
</evidence>
<dbReference type="Pfam" id="PF13495">
    <property type="entry name" value="Phage_int_SAM_4"/>
    <property type="match status" value="1"/>
</dbReference>
<dbReference type="PROSITE" id="PS51898">
    <property type="entry name" value="TYR_RECOMBINASE"/>
    <property type="match status" value="1"/>
</dbReference>
<dbReference type="Pfam" id="PF00589">
    <property type="entry name" value="Phage_integrase"/>
    <property type="match status" value="1"/>
</dbReference>
<evidence type="ECO:0000313" key="9">
    <source>
        <dbReference type="EMBL" id="KEI11487.1"/>
    </source>
</evidence>
<evidence type="ECO:0000256" key="4">
    <source>
        <dbReference type="ARBA" id="ARBA00023125"/>
    </source>
</evidence>
<dbReference type="Gene3D" id="1.10.443.10">
    <property type="entry name" value="Intergrase catalytic core"/>
    <property type="match status" value="1"/>
</dbReference>
<accession>A0AA40IRJ8</accession>
<dbReference type="AlphaFoldDB" id="A0AA40IRJ8"/>
<dbReference type="SUPFAM" id="SSF56349">
    <property type="entry name" value="DNA breaking-rejoining enzymes"/>
    <property type="match status" value="1"/>
</dbReference>
<keyword evidence="3" id="KW-0229">DNA integration</keyword>
<sequence length="283" mass="32786">MEVCYMLEKFKGFLNDEGKSINTIKSYIQHMNGYFNWYIDSFGDNPEKLYRQNILDYKGYLKTVKKQSAKTINAKLAALIKYNEFLQELRIQEDIVVSKKDNIKVQEKFASPSIVCKDEVEEFRQKILKEKGNRDYAIVTIMAYAGLRISEVLNLRLDDVDLVGKEVKVTSGKGSKERIVYINSKIINSVKEYLKERKDSESDYIFVSNQGNRIDRTVINKLFNKYSSKITPHTLRHFYCSVALEAGYSIHEVANQAGHSNIHTTLLYTNPTMEEMKKKAELL</sequence>